<feature type="transmembrane region" description="Helical" evidence="2">
    <location>
        <begin position="238"/>
        <end position="259"/>
    </location>
</feature>
<dbReference type="AlphaFoldDB" id="A0A7K3LXC8"/>
<evidence type="ECO:0000256" key="1">
    <source>
        <dbReference type="SAM" id="MobiDB-lite"/>
    </source>
</evidence>
<dbReference type="EMBL" id="JAADZU010000143">
    <property type="protein sequence ID" value="NDK92581.1"/>
    <property type="molecule type" value="Genomic_DNA"/>
</dbReference>
<keyword evidence="2" id="KW-1133">Transmembrane helix</keyword>
<feature type="domain" description="LppM" evidence="3">
    <location>
        <begin position="62"/>
        <end position="227"/>
    </location>
</feature>
<feature type="region of interest" description="Disordered" evidence="1">
    <location>
        <begin position="1"/>
        <end position="31"/>
    </location>
</feature>
<proteinExistence type="predicted"/>
<reference evidence="4 5" key="1">
    <citation type="submission" date="2020-01" db="EMBL/GenBank/DDBJ databases">
        <title>Investigation of new actinobacteria for the biodesulphurisation of diesel fuel.</title>
        <authorList>
            <person name="Athi Narayanan S.M."/>
        </authorList>
    </citation>
    <scope>NUCLEOTIDE SEQUENCE [LARGE SCALE GENOMIC DNA]</scope>
    <source>
        <strain evidence="4 5">213E</strain>
    </source>
</reference>
<sequence>MSTVRPSSMLPSGSSPASRTSCSRRPAPRSRPRVTAVVLAAILLLATPLLSGCLERSTTVGDRMSGSVIVATTPDNPSGPPRLDVPESMAGQVSVSEYKEAPSADSPQEQQQTDATAGDAGAIRVGSRVTFSNLTAGQFSQFGDIVANAFGDNAMTMDLSAKRSGDVVRFRGSSDLTGLVAGRDYLKLSVSFAGPITATNGDQNSDTSVSWTPEPGAVADFTADATYPDPATAAFGGWSWLMGLLCLAVVLVVARLAYVTRDRSPRPGRPAAPKNPTAPSDGGGPEKGSSPVASGPANGSTGSDAR</sequence>
<evidence type="ECO:0000256" key="2">
    <source>
        <dbReference type="SAM" id="Phobius"/>
    </source>
</evidence>
<dbReference type="InterPro" id="IPR053807">
    <property type="entry name" value="LppM"/>
</dbReference>
<feature type="compositionally biased region" description="Low complexity" evidence="1">
    <location>
        <begin position="1"/>
        <end position="25"/>
    </location>
</feature>
<dbReference type="Proteomes" id="UP000466307">
    <property type="component" value="Unassembled WGS sequence"/>
</dbReference>
<feature type="compositionally biased region" description="Polar residues" evidence="1">
    <location>
        <begin position="105"/>
        <end position="115"/>
    </location>
</feature>
<accession>A0A7K3LXC8</accession>
<comment type="caution">
    <text evidence="4">The sequence shown here is derived from an EMBL/GenBank/DDBJ whole genome shotgun (WGS) entry which is preliminary data.</text>
</comment>
<feature type="region of interest" description="Disordered" evidence="1">
    <location>
        <begin position="68"/>
        <end position="118"/>
    </location>
</feature>
<feature type="compositionally biased region" description="Polar residues" evidence="1">
    <location>
        <begin position="297"/>
        <end position="306"/>
    </location>
</feature>
<keyword evidence="2" id="KW-0812">Transmembrane</keyword>
<protein>
    <submittedName>
        <fullName evidence="4">DUF3153 domain-containing protein</fullName>
    </submittedName>
</protein>
<gene>
    <name evidence="4" type="ORF">GYA93_23990</name>
</gene>
<evidence type="ECO:0000313" key="5">
    <source>
        <dbReference type="Proteomes" id="UP000466307"/>
    </source>
</evidence>
<evidence type="ECO:0000259" key="3">
    <source>
        <dbReference type="Pfam" id="PF21946"/>
    </source>
</evidence>
<name>A0A7K3LXC8_9ACTN</name>
<keyword evidence="5" id="KW-1185">Reference proteome</keyword>
<dbReference type="Pfam" id="PF21946">
    <property type="entry name" value="LppM"/>
    <property type="match status" value="1"/>
</dbReference>
<keyword evidence="2" id="KW-0472">Membrane</keyword>
<feature type="region of interest" description="Disordered" evidence="1">
    <location>
        <begin position="262"/>
        <end position="306"/>
    </location>
</feature>
<evidence type="ECO:0000313" key="4">
    <source>
        <dbReference type="EMBL" id="NDK92581.1"/>
    </source>
</evidence>
<organism evidence="4 5">
    <name type="scientific">Gordonia desulfuricans</name>
    <dbReference type="NCBI Taxonomy" id="89051"/>
    <lineage>
        <taxon>Bacteria</taxon>
        <taxon>Bacillati</taxon>
        <taxon>Actinomycetota</taxon>
        <taxon>Actinomycetes</taxon>
        <taxon>Mycobacteriales</taxon>
        <taxon>Gordoniaceae</taxon>
        <taxon>Gordonia</taxon>
    </lineage>
</organism>